<organism evidence="2 3">
    <name type="scientific">Grifola frondosa</name>
    <name type="common">Maitake</name>
    <name type="synonym">Polyporus frondosus</name>
    <dbReference type="NCBI Taxonomy" id="5627"/>
    <lineage>
        <taxon>Eukaryota</taxon>
        <taxon>Fungi</taxon>
        <taxon>Dikarya</taxon>
        <taxon>Basidiomycota</taxon>
        <taxon>Agaricomycotina</taxon>
        <taxon>Agaricomycetes</taxon>
        <taxon>Polyporales</taxon>
        <taxon>Grifolaceae</taxon>
        <taxon>Grifola</taxon>
    </lineage>
</organism>
<dbReference type="Proteomes" id="UP000092993">
    <property type="component" value="Unassembled WGS sequence"/>
</dbReference>
<evidence type="ECO:0000256" key="1">
    <source>
        <dbReference type="SAM" id="MobiDB-lite"/>
    </source>
</evidence>
<sequence>MEAELRRQLRASKRREAQQSQKNLELQREVQRLSDALVALLPKNDDLGLKESDYGGESSTESESKDSPLAVWDEFFVVLAASNTIMKIACMMPSLEPT</sequence>
<protein>
    <submittedName>
        <fullName evidence="2">Uncharacterized protein</fullName>
    </submittedName>
</protein>
<feature type="region of interest" description="Disordered" evidence="1">
    <location>
        <begin position="1"/>
        <end position="24"/>
    </location>
</feature>
<name>A0A1C7LTC0_GRIFR</name>
<reference evidence="2 3" key="1">
    <citation type="submission" date="2016-03" db="EMBL/GenBank/DDBJ databases">
        <title>Whole genome sequencing of Grifola frondosa 9006-11.</title>
        <authorList>
            <person name="Min B."/>
            <person name="Park H."/>
            <person name="Kim J.-G."/>
            <person name="Cho H."/>
            <person name="Oh Y.-L."/>
            <person name="Kong W.-S."/>
            <person name="Choi I.-G."/>
        </authorList>
    </citation>
    <scope>NUCLEOTIDE SEQUENCE [LARGE SCALE GENOMIC DNA]</scope>
    <source>
        <strain evidence="2 3">9006-11</strain>
    </source>
</reference>
<keyword evidence="3" id="KW-1185">Reference proteome</keyword>
<dbReference type="AlphaFoldDB" id="A0A1C7LTC0"/>
<evidence type="ECO:0000313" key="2">
    <source>
        <dbReference type="EMBL" id="OBZ68061.1"/>
    </source>
</evidence>
<gene>
    <name evidence="2" type="ORF">A0H81_11923</name>
</gene>
<accession>A0A1C7LTC0</accession>
<proteinExistence type="predicted"/>
<feature type="region of interest" description="Disordered" evidence="1">
    <location>
        <begin position="46"/>
        <end position="66"/>
    </location>
</feature>
<dbReference type="EMBL" id="LUGG01000022">
    <property type="protein sequence ID" value="OBZ68061.1"/>
    <property type="molecule type" value="Genomic_DNA"/>
</dbReference>
<comment type="caution">
    <text evidence="2">The sequence shown here is derived from an EMBL/GenBank/DDBJ whole genome shotgun (WGS) entry which is preliminary data.</text>
</comment>
<evidence type="ECO:0000313" key="3">
    <source>
        <dbReference type="Proteomes" id="UP000092993"/>
    </source>
</evidence>